<dbReference type="InterPro" id="IPR036873">
    <property type="entry name" value="Rhodanese-like_dom_sf"/>
</dbReference>
<dbReference type="PANTHER" id="PTHR23011:SF28">
    <property type="entry name" value="CYCLIC NUCLEOTIDE-BINDING DOMAIN CONTAINING PROTEIN"/>
    <property type="match status" value="1"/>
</dbReference>
<dbReference type="HOGENOM" id="CLU_050367_0_0_6"/>
<dbReference type="Gene3D" id="3.40.250.10">
    <property type="entry name" value="Rhodanese-like domain"/>
    <property type="match status" value="1"/>
</dbReference>
<reference evidence="3 4" key="1">
    <citation type="journal article" date="2006" name="Nat. Biotechnol.">
        <title>Genome sequence of the ubiquitous hydrocarbon-degrading marine bacterium Alcanivorax borkumensis.</title>
        <authorList>
            <person name="Schneiker S."/>
            <person name="Martins dos Santos V.A.P."/>
            <person name="Bartels D."/>
            <person name="Bekel T."/>
            <person name="Brecht M."/>
            <person name="Buhrmester J."/>
            <person name="Chernikova T.N."/>
            <person name="Denaro R."/>
            <person name="Ferrer M."/>
            <person name="Gertler C."/>
            <person name="Goesmann A."/>
            <person name="Golyshina O.V."/>
            <person name="Kaminski F."/>
            <person name="Khachane A.N."/>
            <person name="Lang S."/>
            <person name="Linke B."/>
            <person name="McHardy A.C."/>
            <person name="Meyer F."/>
            <person name="Nechitaylo T."/>
            <person name="Puehler A."/>
            <person name="Regenhardt D."/>
            <person name="Rupp O."/>
            <person name="Sabirova J.S."/>
            <person name="Selbitschka W."/>
            <person name="Yakimov M.M."/>
            <person name="Timmis K.N."/>
            <person name="Vorhoelter F.-J."/>
            <person name="Weidner S."/>
            <person name="Kaiser O."/>
            <person name="Golyshin P.N."/>
        </authorList>
    </citation>
    <scope>NUCLEOTIDE SEQUENCE [LARGE SCALE GENOMIC DNA]</scope>
    <source>
        <strain evidence="4">ATCC 700651 / DSM 11573 / NCIMB 13689 / SK2</strain>
    </source>
</reference>
<evidence type="ECO:0000313" key="3">
    <source>
        <dbReference type="EMBL" id="CAL17465.1"/>
    </source>
</evidence>
<keyword evidence="4" id="KW-1185">Reference proteome</keyword>
<keyword evidence="3" id="KW-0418">Kinase</keyword>
<gene>
    <name evidence="3" type="ordered locus">ABO_2017</name>
</gene>
<sequence length="355" mass="39591">MSNQTADMSRLENFIPFDCLSESHRNEIQGQISVIKIAPGRLLFKRGQSSDKAYFLIKGSLDLTDASFQVRHFTADDDENYLAIDNYAEHTINAITAEATTLYAIDRTKLDLLMTWTQAAESMLDDEDDANERDWMDALLSSELFSAVPPAMIHSLFVKFQEREVQLGEVIVKEGDHGDTLFVIKQGKAMVTRIKGAKQETLAALSAGRFFGEDALISESPRNATITMTSDGVLMCLGKSDFQAILQDSVIRHLTEDELDTMVLEAEAACILVDVRLPMEFRHDRTPGARNLPLNELRREALNLEKDFFYVVCGDGRRSELGAYILSEAGLSAYVLDRGKPTDAKQQTHAKAIQA</sequence>
<dbReference type="Gene3D" id="2.60.120.10">
    <property type="entry name" value="Jelly Rolls"/>
    <property type="match status" value="2"/>
</dbReference>
<dbReference type="Pfam" id="PF00581">
    <property type="entry name" value="Rhodanese"/>
    <property type="match status" value="1"/>
</dbReference>
<dbReference type="eggNOG" id="COG0664">
    <property type="taxonomic scope" value="Bacteria"/>
</dbReference>
<protein>
    <submittedName>
        <fullName evidence="3">cAMP-dependent protein kinase regulatory chain</fullName>
    </submittedName>
</protein>
<dbReference type="PANTHER" id="PTHR23011">
    <property type="entry name" value="CYCLIC NUCLEOTIDE-BINDING DOMAIN CONTAINING PROTEIN"/>
    <property type="match status" value="1"/>
</dbReference>
<dbReference type="AlphaFoldDB" id="Q0VMY3"/>
<keyword evidence="3" id="KW-0808">Transferase</keyword>
<dbReference type="CDD" id="cd00038">
    <property type="entry name" value="CAP_ED"/>
    <property type="match status" value="2"/>
</dbReference>
<dbReference type="GO" id="GO:0016301">
    <property type="term" value="F:kinase activity"/>
    <property type="evidence" value="ECO:0007669"/>
    <property type="project" value="UniProtKB-KW"/>
</dbReference>
<dbReference type="InterPro" id="IPR018488">
    <property type="entry name" value="cNMP-bd_CS"/>
</dbReference>
<dbReference type="Proteomes" id="UP000008871">
    <property type="component" value="Chromosome"/>
</dbReference>
<dbReference type="EMBL" id="AM286690">
    <property type="protein sequence ID" value="CAL17465.1"/>
    <property type="molecule type" value="Genomic_DNA"/>
</dbReference>
<evidence type="ECO:0000259" key="2">
    <source>
        <dbReference type="PROSITE" id="PS50206"/>
    </source>
</evidence>
<evidence type="ECO:0000259" key="1">
    <source>
        <dbReference type="PROSITE" id="PS50042"/>
    </source>
</evidence>
<dbReference type="eggNOG" id="COG0607">
    <property type="taxonomic scope" value="Bacteria"/>
</dbReference>
<organism evidence="3 4">
    <name type="scientific">Alcanivorax borkumensis (strain ATCC 700651 / DSM 11573 / NCIMB 13689 / SK2)</name>
    <dbReference type="NCBI Taxonomy" id="393595"/>
    <lineage>
        <taxon>Bacteria</taxon>
        <taxon>Pseudomonadati</taxon>
        <taxon>Pseudomonadota</taxon>
        <taxon>Gammaproteobacteria</taxon>
        <taxon>Oceanospirillales</taxon>
        <taxon>Alcanivoracaceae</taxon>
        <taxon>Alcanivorax</taxon>
    </lineage>
</organism>
<name>Q0VMY3_ALCBS</name>
<dbReference type="SMART" id="SM00450">
    <property type="entry name" value="RHOD"/>
    <property type="match status" value="1"/>
</dbReference>
<feature type="domain" description="Rhodanese" evidence="2">
    <location>
        <begin position="266"/>
        <end position="344"/>
    </location>
</feature>
<accession>Q0VMY3</accession>
<dbReference type="InterPro" id="IPR014710">
    <property type="entry name" value="RmlC-like_jellyroll"/>
</dbReference>
<dbReference type="InterPro" id="IPR001763">
    <property type="entry name" value="Rhodanese-like_dom"/>
</dbReference>
<dbReference type="STRING" id="393595.ABO_2017"/>
<dbReference type="PROSITE" id="PS00888">
    <property type="entry name" value="CNMP_BINDING_1"/>
    <property type="match status" value="1"/>
</dbReference>
<dbReference type="RefSeq" id="WP_011589296.1">
    <property type="nucleotide sequence ID" value="NC_008260.1"/>
</dbReference>
<proteinExistence type="predicted"/>
<dbReference type="KEGG" id="abo:ABO_2017"/>
<dbReference type="CDD" id="cd00158">
    <property type="entry name" value="RHOD"/>
    <property type="match status" value="1"/>
</dbReference>
<dbReference type="PROSITE" id="PS50042">
    <property type="entry name" value="CNMP_BINDING_3"/>
    <property type="match status" value="2"/>
</dbReference>
<dbReference type="PROSITE" id="PS50206">
    <property type="entry name" value="RHODANESE_3"/>
    <property type="match status" value="1"/>
</dbReference>
<dbReference type="SUPFAM" id="SSF51206">
    <property type="entry name" value="cAMP-binding domain-like"/>
    <property type="match status" value="2"/>
</dbReference>
<feature type="domain" description="Cyclic nucleotide-binding" evidence="1">
    <location>
        <begin position="144"/>
        <end position="246"/>
    </location>
</feature>
<dbReference type="SMART" id="SM00100">
    <property type="entry name" value="cNMP"/>
    <property type="match status" value="2"/>
</dbReference>
<evidence type="ECO:0000313" key="4">
    <source>
        <dbReference type="Proteomes" id="UP000008871"/>
    </source>
</evidence>
<dbReference type="Pfam" id="PF00027">
    <property type="entry name" value="cNMP_binding"/>
    <property type="match status" value="1"/>
</dbReference>
<dbReference type="InterPro" id="IPR018490">
    <property type="entry name" value="cNMP-bd_dom_sf"/>
</dbReference>
<dbReference type="SUPFAM" id="SSF52821">
    <property type="entry name" value="Rhodanese/Cell cycle control phosphatase"/>
    <property type="match status" value="1"/>
</dbReference>
<feature type="domain" description="Cyclic nucleotide-binding" evidence="1">
    <location>
        <begin position="16"/>
        <end position="114"/>
    </location>
</feature>
<dbReference type="InterPro" id="IPR000595">
    <property type="entry name" value="cNMP-bd_dom"/>
</dbReference>